<sequence length="47" mass="5095">MCLVLVLLTSPGYAVIFAIFAEFLVRRSYIFVAACEDAAFGEGVSHP</sequence>
<proteinExistence type="predicted"/>
<organism evidence="1 2">
    <name type="scientific">Apodemus speciosus</name>
    <name type="common">Large Japanese field mouse</name>
    <dbReference type="NCBI Taxonomy" id="105296"/>
    <lineage>
        <taxon>Eukaryota</taxon>
        <taxon>Metazoa</taxon>
        <taxon>Chordata</taxon>
        <taxon>Craniata</taxon>
        <taxon>Vertebrata</taxon>
        <taxon>Euteleostomi</taxon>
        <taxon>Mammalia</taxon>
        <taxon>Eutheria</taxon>
        <taxon>Euarchontoglires</taxon>
        <taxon>Glires</taxon>
        <taxon>Rodentia</taxon>
        <taxon>Myomorpha</taxon>
        <taxon>Muroidea</taxon>
        <taxon>Muridae</taxon>
        <taxon>Murinae</taxon>
        <taxon>Apodemus</taxon>
    </lineage>
</organism>
<dbReference type="EMBL" id="BAAFST010000007">
    <property type="protein sequence ID" value="GAB1291562.1"/>
    <property type="molecule type" value="Genomic_DNA"/>
</dbReference>
<comment type="caution">
    <text evidence="1">The sequence shown here is derived from an EMBL/GenBank/DDBJ whole genome shotgun (WGS) entry which is preliminary data.</text>
</comment>
<reference evidence="1 2" key="1">
    <citation type="submission" date="2024-08" db="EMBL/GenBank/DDBJ databases">
        <title>The draft genome of Apodemus speciosus.</title>
        <authorList>
            <person name="Nabeshima K."/>
            <person name="Suzuki S."/>
            <person name="Onuma M."/>
        </authorList>
    </citation>
    <scope>NUCLEOTIDE SEQUENCE [LARGE SCALE GENOMIC DNA]</scope>
    <source>
        <strain evidence="1">IB14-021</strain>
    </source>
</reference>
<evidence type="ECO:0000313" key="2">
    <source>
        <dbReference type="Proteomes" id="UP001623349"/>
    </source>
</evidence>
<protein>
    <submittedName>
        <fullName evidence="1">Uncharacterized protein</fullName>
    </submittedName>
</protein>
<accession>A0ABQ0EXD4</accession>
<keyword evidence="2" id="KW-1185">Reference proteome</keyword>
<dbReference type="Proteomes" id="UP001623349">
    <property type="component" value="Unassembled WGS sequence"/>
</dbReference>
<gene>
    <name evidence="1" type="ORF">APTSU1_000679200</name>
</gene>
<evidence type="ECO:0000313" key="1">
    <source>
        <dbReference type="EMBL" id="GAB1291562.1"/>
    </source>
</evidence>
<name>A0ABQ0EXD4_APOSI</name>